<comment type="similarity">
    <text evidence="2 7">Belongs to the membrane-bound acyltransferase family.</text>
</comment>
<evidence type="ECO:0000256" key="4">
    <source>
        <dbReference type="ARBA" id="ARBA00022692"/>
    </source>
</evidence>
<keyword evidence="3 7" id="KW-1003">Cell membrane</keyword>
<dbReference type="GO" id="GO:0016746">
    <property type="term" value="F:acyltransferase activity"/>
    <property type="evidence" value="ECO:0007669"/>
    <property type="project" value="UniProtKB-KW"/>
</dbReference>
<evidence type="ECO:0000256" key="7">
    <source>
        <dbReference type="PIRNR" id="PIRNR016636"/>
    </source>
</evidence>
<feature type="transmembrane region" description="Helical" evidence="8">
    <location>
        <begin position="6"/>
        <end position="22"/>
    </location>
</feature>
<dbReference type="Pfam" id="PF03062">
    <property type="entry name" value="MBOAT"/>
    <property type="match status" value="1"/>
</dbReference>
<dbReference type="GO" id="GO:0005886">
    <property type="term" value="C:plasma membrane"/>
    <property type="evidence" value="ECO:0007669"/>
    <property type="project" value="UniProtKB-SubCell"/>
</dbReference>
<dbReference type="PIRSF" id="PIRSF500217">
    <property type="entry name" value="AlgI"/>
    <property type="match status" value="1"/>
</dbReference>
<feature type="transmembrane region" description="Helical" evidence="8">
    <location>
        <begin position="132"/>
        <end position="154"/>
    </location>
</feature>
<dbReference type="GO" id="GO:0042121">
    <property type="term" value="P:alginic acid biosynthetic process"/>
    <property type="evidence" value="ECO:0007669"/>
    <property type="project" value="InterPro"/>
</dbReference>
<evidence type="ECO:0000313" key="9">
    <source>
        <dbReference type="EMBL" id="MBE9078010.1"/>
    </source>
</evidence>
<accession>A0A8J7A8I5</accession>
<dbReference type="InterPro" id="IPR004299">
    <property type="entry name" value="MBOAT_fam"/>
</dbReference>
<reference evidence="9" key="1">
    <citation type="submission" date="2020-10" db="EMBL/GenBank/DDBJ databases">
        <authorList>
            <person name="Castelo-Branco R."/>
            <person name="Eusebio N."/>
            <person name="Adriana R."/>
            <person name="Vieira A."/>
            <person name="Brugerolle De Fraissinette N."/>
            <person name="Rezende De Castro R."/>
            <person name="Schneider M.P."/>
            <person name="Vasconcelos V."/>
            <person name="Leao P.N."/>
        </authorList>
    </citation>
    <scope>NUCLEOTIDE SEQUENCE</scope>
    <source>
        <strain evidence="9">LEGE 07310</strain>
    </source>
</reference>
<keyword evidence="7" id="KW-0808">Transferase</keyword>
<evidence type="ECO:0000256" key="2">
    <source>
        <dbReference type="ARBA" id="ARBA00010323"/>
    </source>
</evidence>
<sequence>MTLPSVLYSLFLTGVFGLYWLLPTRPLKLWLIVIASLMFYGSLQAQYVPLLGVLVALNFYLGQQLATPLDWRIPNAAWQNARQDWNQQRLRLLQLGVALNVLLLLGFKYLSPTLNMLGFTLPANPAADPADLATGILMPLGLSFFTFECIAYLIDVYRGSPAASSFVQFAAYKLFFPKLISGPITRFHGFTGQLKALHFPRLSQGIEGVWLIAIGAVKKLLIADHLGLLVNLSFDNLARAGSGDLWLATLAYGLQLYFDFSGYVDIARGSALLLGFNLPQNFNFPYFSTSIADFWRRWHMTLGDWLRNYLYFPLGGSRRGIGRTCLNLMLIMLVAGIWHGDRWGFVIWGGLHGLALIAHRLNARLAERWPGLKALWLSLPGMLLAWLLTQTMVFSSWIFFRLPSLSDSGLALQKLWGQAADAQFAQKVYQEAFGLSRPQLLLLILLIMAGMCVAHSIQRGLQLQLSWPVKTLLIPLCFFIAWLLAPTETAPYIYFDF</sequence>
<feature type="transmembrane region" description="Helical" evidence="8">
    <location>
        <begin position="92"/>
        <end position="112"/>
    </location>
</feature>
<feature type="transmembrane region" description="Helical" evidence="8">
    <location>
        <begin position="320"/>
        <end position="339"/>
    </location>
</feature>
<dbReference type="PIRSF" id="PIRSF016636">
    <property type="entry name" value="AlgI_DltB"/>
    <property type="match status" value="1"/>
</dbReference>
<dbReference type="AlphaFoldDB" id="A0A8J7A8I5"/>
<feature type="transmembrane region" description="Helical" evidence="8">
    <location>
        <begin position="375"/>
        <end position="400"/>
    </location>
</feature>
<evidence type="ECO:0000256" key="3">
    <source>
        <dbReference type="ARBA" id="ARBA00022475"/>
    </source>
</evidence>
<evidence type="ECO:0000256" key="1">
    <source>
        <dbReference type="ARBA" id="ARBA00004651"/>
    </source>
</evidence>
<evidence type="ECO:0000256" key="6">
    <source>
        <dbReference type="ARBA" id="ARBA00023136"/>
    </source>
</evidence>
<keyword evidence="6 7" id="KW-0472">Membrane</keyword>
<dbReference type="Proteomes" id="UP000636505">
    <property type="component" value="Unassembled WGS sequence"/>
</dbReference>
<evidence type="ECO:0000256" key="5">
    <source>
        <dbReference type="ARBA" id="ARBA00022989"/>
    </source>
</evidence>
<keyword evidence="7" id="KW-0012">Acyltransferase</keyword>
<dbReference type="InterPro" id="IPR024194">
    <property type="entry name" value="Ac/AlaTfrase_AlgI/DltB"/>
</dbReference>
<keyword evidence="5 8" id="KW-1133">Transmembrane helix</keyword>
<proteinExistence type="inferred from homology"/>
<evidence type="ECO:0000256" key="8">
    <source>
        <dbReference type="SAM" id="Phobius"/>
    </source>
</evidence>
<dbReference type="InterPro" id="IPR051085">
    <property type="entry name" value="MB_O-acyltransferase"/>
</dbReference>
<feature type="transmembrane region" description="Helical" evidence="8">
    <location>
        <begin position="345"/>
        <end position="363"/>
    </location>
</feature>
<feature type="transmembrane region" description="Helical" evidence="8">
    <location>
        <begin position="469"/>
        <end position="485"/>
    </location>
</feature>
<dbReference type="PANTHER" id="PTHR13285">
    <property type="entry name" value="ACYLTRANSFERASE"/>
    <property type="match status" value="1"/>
</dbReference>
<protein>
    <submittedName>
        <fullName evidence="9">MBOAT family protein</fullName>
    </submittedName>
</protein>
<dbReference type="EMBL" id="JADEXG010000025">
    <property type="protein sequence ID" value="MBE9078010.1"/>
    <property type="molecule type" value="Genomic_DNA"/>
</dbReference>
<dbReference type="RefSeq" id="WP_193907407.1">
    <property type="nucleotide sequence ID" value="NZ_JADEXG010000025.1"/>
</dbReference>
<comment type="caution">
    <text evidence="9">The sequence shown here is derived from an EMBL/GenBank/DDBJ whole genome shotgun (WGS) entry which is preliminary data.</text>
</comment>
<feature type="transmembrane region" description="Helical" evidence="8">
    <location>
        <begin position="440"/>
        <end position="457"/>
    </location>
</feature>
<keyword evidence="4 8" id="KW-0812">Transmembrane</keyword>
<organism evidence="9 10">
    <name type="scientific">Vasconcelosia minhoensis LEGE 07310</name>
    <dbReference type="NCBI Taxonomy" id="915328"/>
    <lineage>
        <taxon>Bacteria</taxon>
        <taxon>Bacillati</taxon>
        <taxon>Cyanobacteriota</taxon>
        <taxon>Cyanophyceae</taxon>
        <taxon>Nodosilineales</taxon>
        <taxon>Cymatolegaceae</taxon>
        <taxon>Vasconcelosia</taxon>
        <taxon>Vasconcelosia minhoensis</taxon>
    </lineage>
</organism>
<gene>
    <name evidence="9" type="ORF">IQ241_12020</name>
</gene>
<keyword evidence="10" id="KW-1185">Reference proteome</keyword>
<dbReference type="PANTHER" id="PTHR13285:SF18">
    <property type="entry name" value="PROTEIN-CYSTEINE N-PALMITOYLTRANSFERASE RASP"/>
    <property type="match status" value="1"/>
</dbReference>
<evidence type="ECO:0000313" key="10">
    <source>
        <dbReference type="Proteomes" id="UP000636505"/>
    </source>
</evidence>
<name>A0A8J7A8I5_9CYAN</name>
<comment type="subcellular location">
    <subcellularLocation>
        <location evidence="1">Cell membrane</location>
        <topology evidence="1">Multi-pass membrane protein</topology>
    </subcellularLocation>
</comment>
<dbReference type="InterPro" id="IPR028362">
    <property type="entry name" value="AlgI"/>
</dbReference>